<dbReference type="AlphaFoldDB" id="A0A2B7Z781"/>
<organism evidence="2 3">
    <name type="scientific">[Emmonsia] crescens</name>
    <dbReference type="NCBI Taxonomy" id="73230"/>
    <lineage>
        <taxon>Eukaryota</taxon>
        <taxon>Fungi</taxon>
        <taxon>Dikarya</taxon>
        <taxon>Ascomycota</taxon>
        <taxon>Pezizomycotina</taxon>
        <taxon>Eurotiomycetes</taxon>
        <taxon>Eurotiomycetidae</taxon>
        <taxon>Onygenales</taxon>
        <taxon>Ajellomycetaceae</taxon>
        <taxon>Emergomyces</taxon>
    </lineage>
</organism>
<feature type="region of interest" description="Disordered" evidence="1">
    <location>
        <begin position="78"/>
        <end position="122"/>
    </location>
</feature>
<accession>A0A2B7Z781</accession>
<evidence type="ECO:0000313" key="2">
    <source>
        <dbReference type="EMBL" id="PGH29221.1"/>
    </source>
</evidence>
<reference evidence="2 3" key="1">
    <citation type="submission" date="2017-10" db="EMBL/GenBank/DDBJ databases">
        <title>Comparative genomics in systemic dimorphic fungi from Ajellomycetaceae.</title>
        <authorList>
            <person name="Munoz J.F."/>
            <person name="Mcewen J.G."/>
            <person name="Clay O.K."/>
            <person name="Cuomo C.A."/>
        </authorList>
    </citation>
    <scope>NUCLEOTIDE SEQUENCE [LARGE SCALE GENOMIC DNA]</scope>
    <source>
        <strain evidence="2 3">UAMH4076</strain>
    </source>
</reference>
<dbReference type="Proteomes" id="UP000226031">
    <property type="component" value="Unassembled WGS sequence"/>
</dbReference>
<feature type="compositionally biased region" description="Polar residues" evidence="1">
    <location>
        <begin position="90"/>
        <end position="100"/>
    </location>
</feature>
<feature type="region of interest" description="Disordered" evidence="1">
    <location>
        <begin position="26"/>
        <end position="50"/>
    </location>
</feature>
<evidence type="ECO:0000313" key="3">
    <source>
        <dbReference type="Proteomes" id="UP000226031"/>
    </source>
</evidence>
<comment type="caution">
    <text evidence="2">The sequence shown here is derived from an EMBL/GenBank/DDBJ whole genome shotgun (WGS) entry which is preliminary data.</text>
</comment>
<protein>
    <submittedName>
        <fullName evidence="2">Uncharacterized protein</fullName>
    </submittedName>
</protein>
<dbReference type="EMBL" id="PDND01000263">
    <property type="protein sequence ID" value="PGH29221.1"/>
    <property type="molecule type" value="Genomic_DNA"/>
</dbReference>
<proteinExistence type="predicted"/>
<gene>
    <name evidence="2" type="ORF">GX50_08033</name>
</gene>
<evidence type="ECO:0000256" key="1">
    <source>
        <dbReference type="SAM" id="MobiDB-lite"/>
    </source>
</evidence>
<name>A0A2B7Z781_9EURO</name>
<sequence>MHGQIGEIHHVEKGLISSTAKHGFFKQRSNHTNVGERKKASPATTPRGHHGRIEHFQAAIPEKLAVKEWTAVFVGSKPSKPTLQRPAHGVSQTQVGQQSRVGIDTRAVLESPNPACGPYSKA</sequence>
<keyword evidence="3" id="KW-1185">Reference proteome</keyword>